<feature type="region of interest" description="Disordered" evidence="7">
    <location>
        <begin position="119"/>
        <end position="149"/>
    </location>
</feature>
<keyword evidence="3 6" id="KW-0808">Transferase</keyword>
<reference evidence="8" key="1">
    <citation type="submission" date="2022-07" db="EMBL/GenBank/DDBJ databases">
        <title>Phylogenomic reconstructions and comparative analyses of Kickxellomycotina fungi.</title>
        <authorList>
            <person name="Reynolds N.K."/>
            <person name="Stajich J.E."/>
            <person name="Barry K."/>
            <person name="Grigoriev I.V."/>
            <person name="Crous P."/>
            <person name="Smith M.E."/>
        </authorList>
    </citation>
    <scope>NUCLEOTIDE SEQUENCE</scope>
    <source>
        <strain evidence="8">NBRC 105413</strain>
    </source>
</reference>
<keyword evidence="9" id="KW-1185">Reference proteome</keyword>
<feature type="binding site" evidence="5">
    <location>
        <position position="381"/>
    </location>
    <ligand>
        <name>Mn(2+)</name>
        <dbReference type="ChEBI" id="CHEBI:29035"/>
    </ligand>
</feature>
<accession>A0A9W7XR87</accession>
<protein>
    <recommendedName>
        <fullName evidence="6">Phospho-2-dehydro-3-deoxyheptonate aldolase</fullName>
        <ecNumber evidence="6">2.5.1.54</ecNumber>
    </recommendedName>
</protein>
<feature type="binding site" evidence="5">
    <location>
        <position position="111"/>
    </location>
    <ligand>
        <name>phosphoenolpyruvate</name>
        <dbReference type="ChEBI" id="CHEBI:58702"/>
    </ligand>
</feature>
<feature type="binding site" evidence="5">
    <location>
        <position position="349"/>
    </location>
    <ligand>
        <name>phosphoenolpyruvate</name>
        <dbReference type="ChEBI" id="CHEBI:58702"/>
    </ligand>
</feature>
<name>A0A9W7XR87_9FUNG</name>
<keyword evidence="6" id="KW-0028">Amino-acid biosynthesis</keyword>
<comment type="similarity">
    <text evidence="2 6">Belongs to the class-II DAHP synthase family.</text>
</comment>
<evidence type="ECO:0000256" key="4">
    <source>
        <dbReference type="ARBA" id="ARBA00047508"/>
    </source>
</evidence>
<evidence type="ECO:0000256" key="7">
    <source>
        <dbReference type="SAM" id="MobiDB-lite"/>
    </source>
</evidence>
<dbReference type="AlphaFoldDB" id="A0A9W7XR87"/>
<gene>
    <name evidence="8" type="ORF">LPJ64_000776</name>
</gene>
<dbReference type="EMBL" id="JANBOH010000017">
    <property type="protein sequence ID" value="KAJ1647890.1"/>
    <property type="molecule type" value="Genomic_DNA"/>
</dbReference>
<evidence type="ECO:0000256" key="2">
    <source>
        <dbReference type="ARBA" id="ARBA00008911"/>
    </source>
</evidence>
<dbReference type="GO" id="GO:0008652">
    <property type="term" value="P:amino acid biosynthetic process"/>
    <property type="evidence" value="ECO:0007669"/>
    <property type="project" value="UniProtKB-KW"/>
</dbReference>
<comment type="catalytic activity">
    <reaction evidence="4 6">
        <text>D-erythrose 4-phosphate + phosphoenolpyruvate + H2O = 7-phospho-2-dehydro-3-deoxy-D-arabino-heptonate + phosphate</text>
        <dbReference type="Rhea" id="RHEA:14717"/>
        <dbReference type="ChEBI" id="CHEBI:15377"/>
        <dbReference type="ChEBI" id="CHEBI:16897"/>
        <dbReference type="ChEBI" id="CHEBI:43474"/>
        <dbReference type="ChEBI" id="CHEBI:58394"/>
        <dbReference type="ChEBI" id="CHEBI:58702"/>
        <dbReference type="EC" id="2.5.1.54"/>
    </reaction>
</comment>
<dbReference type="EC" id="2.5.1.54" evidence="6"/>
<evidence type="ECO:0000256" key="3">
    <source>
        <dbReference type="ARBA" id="ARBA00022679"/>
    </source>
</evidence>
<dbReference type="GO" id="GO:0003849">
    <property type="term" value="F:3-deoxy-7-phosphoheptulonate synthase activity"/>
    <property type="evidence" value="ECO:0007669"/>
    <property type="project" value="UniProtKB-EC"/>
</dbReference>
<keyword evidence="5" id="KW-0170">Cobalt</keyword>
<dbReference type="Pfam" id="PF01474">
    <property type="entry name" value="DAHP_synth_2"/>
    <property type="match status" value="1"/>
</dbReference>
<keyword evidence="6" id="KW-0057">Aromatic amino acid biosynthesis</keyword>
<evidence type="ECO:0000256" key="6">
    <source>
        <dbReference type="RuleBase" id="RU363071"/>
    </source>
</evidence>
<dbReference type="Gene3D" id="3.20.20.70">
    <property type="entry name" value="Aldolase class I"/>
    <property type="match status" value="1"/>
</dbReference>
<evidence type="ECO:0000256" key="5">
    <source>
        <dbReference type="PIRSR" id="PIRSR602480-1"/>
    </source>
</evidence>
<dbReference type="InterPro" id="IPR013785">
    <property type="entry name" value="Aldolase_TIM"/>
</dbReference>
<organism evidence="8 9">
    <name type="scientific">Coemansia asiatica</name>
    <dbReference type="NCBI Taxonomy" id="1052880"/>
    <lineage>
        <taxon>Eukaryota</taxon>
        <taxon>Fungi</taxon>
        <taxon>Fungi incertae sedis</taxon>
        <taxon>Zoopagomycota</taxon>
        <taxon>Kickxellomycotina</taxon>
        <taxon>Kickxellomycetes</taxon>
        <taxon>Kickxellales</taxon>
        <taxon>Kickxellaceae</taxon>
        <taxon>Coemansia</taxon>
    </lineage>
</organism>
<feature type="binding site" evidence="5">
    <location>
        <position position="453"/>
    </location>
    <ligand>
        <name>Mn(2+)</name>
        <dbReference type="ChEBI" id="CHEBI:29035"/>
    </ligand>
</feature>
<feature type="binding site" evidence="5">
    <location>
        <position position="318"/>
    </location>
    <ligand>
        <name>phosphoenolpyruvate</name>
        <dbReference type="ChEBI" id="CHEBI:58702"/>
    </ligand>
</feature>
<dbReference type="SUPFAM" id="SSF51569">
    <property type="entry name" value="Aldolase"/>
    <property type="match status" value="1"/>
</dbReference>
<evidence type="ECO:0000313" key="8">
    <source>
        <dbReference type="EMBL" id="KAJ1647890.1"/>
    </source>
</evidence>
<comment type="cofactor">
    <cofactor evidence="5">
        <name>Mn(2+)</name>
        <dbReference type="ChEBI" id="CHEBI:29035"/>
    </cofactor>
    <cofactor evidence="5">
        <name>Co(2+)</name>
        <dbReference type="ChEBI" id="CHEBI:48828"/>
    </cofactor>
    <cofactor evidence="5">
        <name>Cd(2+)</name>
        <dbReference type="ChEBI" id="CHEBI:48775"/>
    </cofactor>
    <text evidence="5">Binds 1 divalent cation per subunit. The enzyme is active with manganese, cobalt or cadmium ions.</text>
</comment>
<sequence>MAERNTAWAPDSWKTKPIKQDVVYDDANELDTVLTRVAHMPPLVSSPEIDRLRRQLRDVAEGRAFLLQGGDCAESFDYCNPHAIEDKLKVLLQMSLVLVWGMRLPVVRIARMAGQYAKPRSSPLEKTSDGRTVMSYRGDNVNSIDPENRRPDPQRLLSAYFHSAATVNYVRLLLAAGFADLHKPEAWDLGYVRNKDIRREYQNIVNRLTDSLKFMDVIGATDTSLPSLNTVDLYMSHEALLLDYEQALTRPVLKPTAASGKRSSYYEPATPPREPLAPELCDWYNLSTHFIWIGDRTRQLNGAHVEYFRGVKNPVGVKVGPTMEPEELARVLDILDPLLEPGRVTLITRYGAGKIDQFLPAHIAAVQKTEHRPVWCCDPCHGNTTTAPSGHKTRSFDAIMNEITANMQIHQKLGSRLSGIHLELTGEHVTECTGGSQELSHSDLPSNYQTFCDPRLNYEQSLDIAFKIAKDFEAERQCSR</sequence>
<evidence type="ECO:0000256" key="1">
    <source>
        <dbReference type="ARBA" id="ARBA00004688"/>
    </source>
</evidence>
<evidence type="ECO:0000313" key="9">
    <source>
        <dbReference type="Proteomes" id="UP001145021"/>
    </source>
</evidence>
<comment type="pathway">
    <text evidence="1 6">Metabolic intermediate biosynthesis; chorismate biosynthesis; chorismate from D-erythrose 4-phosphate and phosphoenolpyruvate: step 1/7.</text>
</comment>
<dbReference type="Proteomes" id="UP001145021">
    <property type="component" value="Unassembled WGS sequence"/>
</dbReference>
<keyword evidence="5" id="KW-0464">Manganese</keyword>
<dbReference type="PANTHER" id="PTHR21337">
    <property type="entry name" value="PHOSPHO-2-DEHYDRO-3-DEOXYHEPTONATE ALDOLASE 1, 2"/>
    <property type="match status" value="1"/>
</dbReference>
<proteinExistence type="inferred from homology"/>
<feature type="binding site" evidence="5">
    <location>
        <position position="423"/>
    </location>
    <ligand>
        <name>Mn(2+)</name>
        <dbReference type="ChEBI" id="CHEBI:29035"/>
    </ligand>
</feature>
<keyword evidence="5" id="KW-0104">Cadmium</keyword>
<feature type="binding site" evidence="5">
    <location>
        <position position="72"/>
    </location>
    <ligand>
        <name>Mn(2+)</name>
        <dbReference type="ChEBI" id="CHEBI:29035"/>
    </ligand>
</feature>
<dbReference type="PANTHER" id="PTHR21337:SF0">
    <property type="entry name" value="PHOSPHO-2-DEHYDRO-3-DEOXYHEPTONATE ALDOLASE"/>
    <property type="match status" value="1"/>
</dbReference>
<dbReference type="GO" id="GO:0009073">
    <property type="term" value="P:aromatic amino acid family biosynthetic process"/>
    <property type="evidence" value="ECO:0007669"/>
    <property type="project" value="UniProtKB-KW"/>
</dbReference>
<dbReference type="InterPro" id="IPR002480">
    <property type="entry name" value="DAHP_synth_2"/>
</dbReference>
<comment type="caution">
    <text evidence="8">The sequence shown here is derived from an EMBL/GenBank/DDBJ whole genome shotgun (WGS) entry which is preliminary data.</text>
</comment>